<dbReference type="EMBL" id="UZAH01040222">
    <property type="protein sequence ID" value="VDP58171.1"/>
    <property type="molecule type" value="Genomic_DNA"/>
</dbReference>
<reference evidence="3" key="2">
    <citation type="submission" date="2019-09" db="UniProtKB">
        <authorList>
            <consortium name="WormBaseParasite"/>
        </authorList>
    </citation>
    <scope>IDENTIFICATION</scope>
</reference>
<name>A0A183GV25_HELPZ</name>
<evidence type="ECO:0000313" key="1">
    <source>
        <dbReference type="EMBL" id="VDP58171.1"/>
    </source>
</evidence>
<dbReference type="InterPro" id="IPR036691">
    <property type="entry name" value="Endo/exonu/phosph_ase_sf"/>
</dbReference>
<keyword evidence="2" id="KW-1185">Reference proteome</keyword>
<dbReference type="Proteomes" id="UP000050761">
    <property type="component" value="Unassembled WGS sequence"/>
</dbReference>
<protein>
    <submittedName>
        <fullName evidence="3">Endo/exonuclease/phosphatase domain-containing protein</fullName>
    </submittedName>
</protein>
<evidence type="ECO:0000313" key="3">
    <source>
        <dbReference type="WBParaSite" id="HPBE_0002654501-mRNA-1"/>
    </source>
</evidence>
<evidence type="ECO:0000313" key="2">
    <source>
        <dbReference type="Proteomes" id="UP000050761"/>
    </source>
</evidence>
<dbReference type="AlphaFoldDB" id="A0A183GV25"/>
<accession>A0A183GV25</accession>
<accession>A0A3P8EN61</accession>
<organism evidence="2 3">
    <name type="scientific">Heligmosomoides polygyrus</name>
    <name type="common">Parasitic roundworm</name>
    <dbReference type="NCBI Taxonomy" id="6339"/>
    <lineage>
        <taxon>Eukaryota</taxon>
        <taxon>Metazoa</taxon>
        <taxon>Ecdysozoa</taxon>
        <taxon>Nematoda</taxon>
        <taxon>Chromadorea</taxon>
        <taxon>Rhabditida</taxon>
        <taxon>Rhabditina</taxon>
        <taxon>Rhabditomorpha</taxon>
        <taxon>Strongyloidea</taxon>
        <taxon>Heligmosomidae</taxon>
        <taxon>Heligmosomoides</taxon>
    </lineage>
</organism>
<reference evidence="1 2" key="1">
    <citation type="submission" date="2018-11" db="EMBL/GenBank/DDBJ databases">
        <authorList>
            <consortium name="Pathogen Informatics"/>
        </authorList>
    </citation>
    <scope>NUCLEOTIDE SEQUENCE [LARGE SCALE GENOMIC DNA]</scope>
</reference>
<dbReference type="OrthoDB" id="5832716at2759"/>
<dbReference type="WBParaSite" id="HPBE_0002654501-mRNA-1">
    <property type="protein sequence ID" value="HPBE_0002654501-mRNA-1"/>
    <property type="gene ID" value="HPBE_0002654501"/>
</dbReference>
<sequence length="118" mass="14022">MTKTSYFFYVELEKFNRKDHTFYKVIVGDFNTKIGPRKSSEEHNIGTHGSEWNEQGCLTSLLRWTWQSTGGQFHNEIDQIIFNRKYYLTDVSIVPMFFTGLDHRLLCRGCAFRAKERR</sequence>
<gene>
    <name evidence="1" type="ORF">HPBE_LOCUS26544</name>
</gene>
<proteinExistence type="predicted"/>
<dbReference type="Gene3D" id="3.60.10.10">
    <property type="entry name" value="Endonuclease/exonuclease/phosphatase"/>
    <property type="match status" value="1"/>
</dbReference>